<dbReference type="InterPro" id="IPR051965">
    <property type="entry name" value="ChromReg_NeuronalGeneExpr"/>
</dbReference>
<feature type="compositionally biased region" description="Low complexity" evidence="4">
    <location>
        <begin position="100"/>
        <end position="121"/>
    </location>
</feature>
<dbReference type="GO" id="GO:0005634">
    <property type="term" value="C:nucleus"/>
    <property type="evidence" value="ECO:0007669"/>
    <property type="project" value="UniProtKB-UniRule"/>
</dbReference>
<dbReference type="SUPFAM" id="SSF47095">
    <property type="entry name" value="HMG-box"/>
    <property type="match status" value="1"/>
</dbReference>
<evidence type="ECO:0000256" key="4">
    <source>
        <dbReference type="SAM" id="MobiDB-lite"/>
    </source>
</evidence>
<keyword evidence="7" id="KW-1185">Reference proteome</keyword>
<feature type="region of interest" description="Disordered" evidence="4">
    <location>
        <begin position="246"/>
        <end position="272"/>
    </location>
</feature>
<protein>
    <recommendedName>
        <fullName evidence="5">HMG box domain-containing protein</fullName>
    </recommendedName>
</protein>
<dbReference type="Pfam" id="PF00536">
    <property type="entry name" value="SAM_1"/>
    <property type="match status" value="1"/>
</dbReference>
<evidence type="ECO:0000256" key="2">
    <source>
        <dbReference type="ARBA" id="ARBA00023242"/>
    </source>
</evidence>
<dbReference type="Gene3D" id="1.10.150.50">
    <property type="entry name" value="Transcription Factor, Ets-1"/>
    <property type="match status" value="1"/>
</dbReference>
<sequence>MASFSPSASSATLFPDTGSGGQEQTKSPKQSTKGIGSTSDQLENLSSKLNAVGLGEYSARLIEHGFEDWTTVLDMTEEDMSILGIKIGHRRVLQREITKSRSLSSFQESSRTSFSPGSRSTPPTPTTEVFKRPKRRYRRHPQADVHAPKRPKTAYVNFSDHLRSLPEISNMSFVDIAREVGRQWQQLPAEHRKRWEEEASEALKAYEAQLEAYRRSPKYHEYQLYLATFKTAPSKTPRPTILVQHFSTSSNESNNSCNRSESCDSESSPSYLVSPLDTQDELLRQDCQQSLNKATSDLRHFKMRYNNISTYNTRRVPDEALIRPAVSLLLKATDALLFQMTTVQMEIMLDHIYKRNLPPDTLTLAEACIIGACGAHYLPMPVPKRTIHELFASACVLLDTVPVCDATYLRIARIFLFFTFYSILEKSLSARSFIKAGLATMRFRLPILQNSSSVTSFQKTDWQKVYRSLLFFEAWLSYTLGWNLSQEHFRAHCQLALVPVTGDTSQSNTIQFNAAHLAVIASKISTAIRQPALLTSKHIRHLANELDAWKSQLPTAINLETIRSGQGATPLGPFGERCCVMMHILYLGAVILLYHRVLVNRENEYSEEALGITSDEVAQYKMDCQLAAECIPKLLDKLQFGGAFPPKCWVTMLVLIRS</sequence>
<keyword evidence="2 3" id="KW-0539">Nucleus</keyword>
<dbReference type="AlphaFoldDB" id="A0A9P4NFQ3"/>
<dbReference type="SUPFAM" id="SSF47769">
    <property type="entry name" value="SAM/Pointed domain"/>
    <property type="match status" value="1"/>
</dbReference>
<dbReference type="Gene3D" id="1.10.30.10">
    <property type="entry name" value="High mobility group box domain"/>
    <property type="match status" value="1"/>
</dbReference>
<feature type="compositionally biased region" description="Polar residues" evidence="4">
    <location>
        <begin position="1"/>
        <end position="12"/>
    </location>
</feature>
<feature type="region of interest" description="Disordered" evidence="4">
    <location>
        <begin position="99"/>
        <end position="152"/>
    </location>
</feature>
<dbReference type="PANTHER" id="PTHR46040">
    <property type="entry name" value="HIGH MOBILITY GROUP PROTEIN 2"/>
    <property type="match status" value="1"/>
</dbReference>
<dbReference type="InterPro" id="IPR036910">
    <property type="entry name" value="HMG_box_dom_sf"/>
</dbReference>
<feature type="compositionally biased region" description="Low complexity" evidence="4">
    <location>
        <begin position="247"/>
        <end position="270"/>
    </location>
</feature>
<feature type="DNA-binding region" description="HMG box" evidence="3">
    <location>
        <begin position="148"/>
        <end position="214"/>
    </location>
</feature>
<accession>A0A9P4NFQ3</accession>
<evidence type="ECO:0000313" key="6">
    <source>
        <dbReference type="EMBL" id="KAF2418962.1"/>
    </source>
</evidence>
<dbReference type="InterPro" id="IPR001660">
    <property type="entry name" value="SAM"/>
</dbReference>
<feature type="region of interest" description="Disordered" evidence="4">
    <location>
        <begin position="1"/>
        <end position="40"/>
    </location>
</feature>
<reference evidence="6" key="1">
    <citation type="journal article" date="2020" name="Stud. Mycol.">
        <title>101 Dothideomycetes genomes: a test case for predicting lifestyles and emergence of pathogens.</title>
        <authorList>
            <person name="Haridas S."/>
            <person name="Albert R."/>
            <person name="Binder M."/>
            <person name="Bloem J."/>
            <person name="Labutti K."/>
            <person name="Salamov A."/>
            <person name="Andreopoulos B."/>
            <person name="Baker S."/>
            <person name="Barry K."/>
            <person name="Bills G."/>
            <person name="Bluhm B."/>
            <person name="Cannon C."/>
            <person name="Castanera R."/>
            <person name="Culley D."/>
            <person name="Daum C."/>
            <person name="Ezra D."/>
            <person name="Gonzalez J."/>
            <person name="Henrissat B."/>
            <person name="Kuo A."/>
            <person name="Liang C."/>
            <person name="Lipzen A."/>
            <person name="Lutzoni F."/>
            <person name="Magnuson J."/>
            <person name="Mondo S."/>
            <person name="Nolan M."/>
            <person name="Ohm R."/>
            <person name="Pangilinan J."/>
            <person name="Park H.-J."/>
            <person name="Ramirez L."/>
            <person name="Alfaro M."/>
            <person name="Sun H."/>
            <person name="Tritt A."/>
            <person name="Yoshinaga Y."/>
            <person name="Zwiers L.-H."/>
            <person name="Turgeon B."/>
            <person name="Goodwin S."/>
            <person name="Spatafora J."/>
            <person name="Crous P."/>
            <person name="Grigoriev I."/>
        </authorList>
    </citation>
    <scope>NUCLEOTIDE SEQUENCE</scope>
    <source>
        <strain evidence="6">CBS 130266</strain>
    </source>
</reference>
<evidence type="ECO:0000259" key="5">
    <source>
        <dbReference type="PROSITE" id="PS50118"/>
    </source>
</evidence>
<dbReference type="GO" id="GO:0003677">
    <property type="term" value="F:DNA binding"/>
    <property type="evidence" value="ECO:0007669"/>
    <property type="project" value="UniProtKB-UniRule"/>
</dbReference>
<dbReference type="OrthoDB" id="1919336at2759"/>
<dbReference type="PANTHER" id="PTHR46040:SF3">
    <property type="entry name" value="HIGH MOBILITY GROUP PROTEIN 2"/>
    <property type="match status" value="1"/>
</dbReference>
<evidence type="ECO:0000313" key="7">
    <source>
        <dbReference type="Proteomes" id="UP000800235"/>
    </source>
</evidence>
<dbReference type="Pfam" id="PF00505">
    <property type="entry name" value="HMG_box"/>
    <property type="match status" value="1"/>
</dbReference>
<dbReference type="InterPro" id="IPR013761">
    <property type="entry name" value="SAM/pointed_sf"/>
</dbReference>
<evidence type="ECO:0000256" key="1">
    <source>
        <dbReference type="ARBA" id="ARBA00023125"/>
    </source>
</evidence>
<dbReference type="PROSITE" id="PS50118">
    <property type="entry name" value="HMG_BOX_2"/>
    <property type="match status" value="1"/>
</dbReference>
<evidence type="ECO:0000256" key="3">
    <source>
        <dbReference type="PROSITE-ProRule" id="PRU00267"/>
    </source>
</evidence>
<gene>
    <name evidence="6" type="ORF">EJ08DRAFT_46970</name>
</gene>
<feature type="domain" description="HMG box" evidence="5">
    <location>
        <begin position="148"/>
        <end position="214"/>
    </location>
</feature>
<feature type="compositionally biased region" description="Polar residues" evidence="4">
    <location>
        <begin position="22"/>
        <end position="40"/>
    </location>
</feature>
<dbReference type="CDD" id="cd12148">
    <property type="entry name" value="fungal_TF_MHR"/>
    <property type="match status" value="1"/>
</dbReference>
<comment type="caution">
    <text evidence="6">The sequence shown here is derived from an EMBL/GenBank/DDBJ whole genome shotgun (WGS) entry which is preliminary data.</text>
</comment>
<proteinExistence type="predicted"/>
<dbReference type="Proteomes" id="UP000800235">
    <property type="component" value="Unassembled WGS sequence"/>
</dbReference>
<keyword evidence="1 3" id="KW-0238">DNA-binding</keyword>
<name>A0A9P4NFQ3_9PEZI</name>
<organism evidence="6 7">
    <name type="scientific">Tothia fuscella</name>
    <dbReference type="NCBI Taxonomy" id="1048955"/>
    <lineage>
        <taxon>Eukaryota</taxon>
        <taxon>Fungi</taxon>
        <taxon>Dikarya</taxon>
        <taxon>Ascomycota</taxon>
        <taxon>Pezizomycotina</taxon>
        <taxon>Dothideomycetes</taxon>
        <taxon>Pleosporomycetidae</taxon>
        <taxon>Venturiales</taxon>
        <taxon>Cylindrosympodiaceae</taxon>
        <taxon>Tothia</taxon>
    </lineage>
</organism>
<dbReference type="GO" id="GO:0010468">
    <property type="term" value="P:regulation of gene expression"/>
    <property type="evidence" value="ECO:0007669"/>
    <property type="project" value="TreeGrafter"/>
</dbReference>
<dbReference type="EMBL" id="MU007122">
    <property type="protein sequence ID" value="KAF2418962.1"/>
    <property type="molecule type" value="Genomic_DNA"/>
</dbReference>
<dbReference type="SMART" id="SM00398">
    <property type="entry name" value="HMG"/>
    <property type="match status" value="1"/>
</dbReference>
<dbReference type="InterPro" id="IPR009071">
    <property type="entry name" value="HMG_box_dom"/>
</dbReference>